<evidence type="ECO:0000256" key="2">
    <source>
        <dbReference type="SAM" id="Phobius"/>
    </source>
</evidence>
<keyword evidence="2" id="KW-1133">Transmembrane helix</keyword>
<reference evidence="3" key="1">
    <citation type="journal article" date="2023" name="IMA Fungus">
        <title>Comparative genomic study of the Penicillium genus elucidates a diverse pangenome and 15 lateral gene transfer events.</title>
        <authorList>
            <person name="Petersen C."/>
            <person name="Sorensen T."/>
            <person name="Nielsen M.R."/>
            <person name="Sondergaard T.E."/>
            <person name="Sorensen J.L."/>
            <person name="Fitzpatrick D.A."/>
            <person name="Frisvad J.C."/>
            <person name="Nielsen K.L."/>
        </authorList>
    </citation>
    <scope>NUCLEOTIDE SEQUENCE</scope>
    <source>
        <strain evidence="3">IBT 15450</strain>
    </source>
</reference>
<dbReference type="EMBL" id="JAQJZL010000016">
    <property type="protein sequence ID" value="KAJ6023617.1"/>
    <property type="molecule type" value="Genomic_DNA"/>
</dbReference>
<organism evidence="3 4">
    <name type="scientific">Penicillium canescens</name>
    <dbReference type="NCBI Taxonomy" id="5083"/>
    <lineage>
        <taxon>Eukaryota</taxon>
        <taxon>Fungi</taxon>
        <taxon>Dikarya</taxon>
        <taxon>Ascomycota</taxon>
        <taxon>Pezizomycotina</taxon>
        <taxon>Eurotiomycetes</taxon>
        <taxon>Eurotiomycetidae</taxon>
        <taxon>Eurotiales</taxon>
        <taxon>Aspergillaceae</taxon>
        <taxon>Penicillium</taxon>
    </lineage>
</organism>
<gene>
    <name evidence="3" type="ORF">N7460_014012</name>
</gene>
<feature type="compositionally biased region" description="Low complexity" evidence="1">
    <location>
        <begin position="181"/>
        <end position="196"/>
    </location>
</feature>
<keyword evidence="2" id="KW-0812">Transmembrane</keyword>
<dbReference type="AlphaFoldDB" id="A0AAD6HZY8"/>
<evidence type="ECO:0000313" key="4">
    <source>
        <dbReference type="Proteomes" id="UP001219568"/>
    </source>
</evidence>
<accession>A0AAD6HZY8</accession>
<evidence type="ECO:0000313" key="3">
    <source>
        <dbReference type="EMBL" id="KAJ6023617.1"/>
    </source>
</evidence>
<feature type="transmembrane region" description="Helical" evidence="2">
    <location>
        <begin position="261"/>
        <end position="282"/>
    </location>
</feature>
<proteinExistence type="predicted"/>
<keyword evidence="2" id="KW-0472">Membrane</keyword>
<feature type="transmembrane region" description="Helical" evidence="2">
    <location>
        <begin position="217"/>
        <end position="240"/>
    </location>
</feature>
<sequence>MPCAAIYTVEGILDLKIVPPGNGKQYCLAKTKKSRGKLQCGSVISERNQEKAWYLLRECMSCSDLDDQAVECHTKKLCELLIHSRHEGQRKLNVEKWNQKIFEFRNDPRNRNACRQPLCPLEKQPDCLSSDPIHYPILPYAIDDAVESEEITIHSSVLEIREDATVERYRSIEADQSRSVSTNESIEEISTSNTSSHVAHSSHHGLSDNNSTVHSPITLFSCVFGLFMQFGAFCGLRVQIGKSQPRQNSSNGSIVRFKFELVLLERFMPLCVLLLVGIFQFWDFY</sequence>
<dbReference type="Proteomes" id="UP001219568">
    <property type="component" value="Unassembled WGS sequence"/>
</dbReference>
<keyword evidence="4" id="KW-1185">Reference proteome</keyword>
<reference evidence="3" key="2">
    <citation type="submission" date="2023-01" db="EMBL/GenBank/DDBJ databases">
        <authorList>
            <person name="Petersen C."/>
        </authorList>
    </citation>
    <scope>NUCLEOTIDE SEQUENCE</scope>
    <source>
        <strain evidence="3">IBT 15450</strain>
    </source>
</reference>
<evidence type="ECO:0000256" key="1">
    <source>
        <dbReference type="SAM" id="MobiDB-lite"/>
    </source>
</evidence>
<comment type="caution">
    <text evidence="3">The sequence shown here is derived from an EMBL/GenBank/DDBJ whole genome shotgun (WGS) entry which is preliminary data.</text>
</comment>
<feature type="region of interest" description="Disordered" evidence="1">
    <location>
        <begin position="177"/>
        <end position="208"/>
    </location>
</feature>
<protein>
    <submittedName>
        <fullName evidence="3">Uncharacterized protein</fullName>
    </submittedName>
</protein>
<name>A0AAD6HZY8_PENCN</name>